<name>A0A6A3P1P4_9STRA</name>
<protein>
    <submittedName>
        <fullName evidence="2">Uncharacterized protein</fullName>
    </submittedName>
</protein>
<evidence type="ECO:0000256" key="1">
    <source>
        <dbReference type="SAM" id="Phobius"/>
    </source>
</evidence>
<evidence type="ECO:0000313" key="2">
    <source>
        <dbReference type="EMBL" id="KAE9047067.1"/>
    </source>
</evidence>
<keyword evidence="1" id="KW-0472">Membrane</keyword>
<organism evidence="2 3">
    <name type="scientific">Phytophthora rubi</name>
    <dbReference type="NCBI Taxonomy" id="129364"/>
    <lineage>
        <taxon>Eukaryota</taxon>
        <taxon>Sar</taxon>
        <taxon>Stramenopiles</taxon>
        <taxon>Oomycota</taxon>
        <taxon>Peronosporomycetes</taxon>
        <taxon>Peronosporales</taxon>
        <taxon>Peronosporaceae</taxon>
        <taxon>Phytophthora</taxon>
    </lineage>
</organism>
<reference evidence="2 3" key="1">
    <citation type="submission" date="2018-09" db="EMBL/GenBank/DDBJ databases">
        <title>Genomic investigation of the strawberry pathogen Phytophthora fragariae indicates pathogenicity is determined by transcriptional variation in three key races.</title>
        <authorList>
            <person name="Adams T.M."/>
            <person name="Armitage A.D."/>
            <person name="Sobczyk M.K."/>
            <person name="Bates H.J."/>
            <person name="Dunwell J.M."/>
            <person name="Nellist C.F."/>
            <person name="Harrison R.J."/>
        </authorList>
    </citation>
    <scope>NUCLEOTIDE SEQUENCE [LARGE SCALE GENOMIC DNA]</scope>
    <source>
        <strain evidence="2 3">SCRP249</strain>
    </source>
</reference>
<evidence type="ECO:0000313" key="3">
    <source>
        <dbReference type="Proteomes" id="UP000429607"/>
    </source>
</evidence>
<keyword evidence="1" id="KW-0812">Transmembrane</keyword>
<accession>A0A6A3P1P4</accession>
<comment type="caution">
    <text evidence="2">The sequence shown here is derived from an EMBL/GenBank/DDBJ whole genome shotgun (WGS) entry which is preliminary data.</text>
</comment>
<gene>
    <name evidence="2" type="ORF">PR001_g4349</name>
</gene>
<proteinExistence type="predicted"/>
<dbReference type="AlphaFoldDB" id="A0A6A3P1P4"/>
<dbReference type="EMBL" id="QXFV01000176">
    <property type="protein sequence ID" value="KAE9047067.1"/>
    <property type="molecule type" value="Genomic_DNA"/>
</dbReference>
<feature type="transmembrane region" description="Helical" evidence="1">
    <location>
        <begin position="6"/>
        <end position="26"/>
    </location>
</feature>
<sequence>MALGLATVARSMVLSINLFYVFFLVLGEEVESLALRQVQSADATDQLELRPQQECVSKHITVPA</sequence>
<dbReference type="Proteomes" id="UP000429607">
    <property type="component" value="Unassembled WGS sequence"/>
</dbReference>
<keyword evidence="1" id="KW-1133">Transmembrane helix</keyword>